<dbReference type="GO" id="GO:0016788">
    <property type="term" value="F:hydrolase activity, acting on ester bonds"/>
    <property type="evidence" value="ECO:0007669"/>
    <property type="project" value="UniProtKB-ARBA"/>
</dbReference>
<dbReference type="Pfam" id="PF03629">
    <property type="entry name" value="SASA"/>
    <property type="match status" value="1"/>
</dbReference>
<proteinExistence type="predicted"/>
<sequence>MKNFSPFLKRFLLIATMGITPLAQAQISVTYPVPRTVTQRDNANQATLYITGKISQSVDQVQARLLTRSGEGGTKIDWQVIQNNPQNGVLNGVLKASGGRYDLEVRGMKDGAQVGSITKVEKVGIGEVFLVVGHSNAQGGDGYSHTIAYEESNQAYRDQVNTIDFRETSSNWNAYWYQTASADLLPPLAPSQLCEQCGMAPGAPRWFWGRLGEMLVQRLNVPVLFYNAAIGGTNIELTYKAAYDIPFEHGFINYNLRHPYINIRNTLKKYVPQSGIRAILSGHGVNDRGSVGKTFEEQYIKLIQKTRDELGESRLAWLVAQDCWLGGKCYGKYNPGDADNSSEHITRAQLNLVATVSDVYAGADLNTIESDGRMDNLHFNQNGQKRAAEGWVGAITEPRNNKSFLTASKPVLAKAPFQVVTPDPVNVTSLKSGAWSDPSTWNCNCVPAYTSEVTIQKDHRVSVSGVFYAKTIKNQGELVHLVN</sequence>
<dbReference type="OrthoDB" id="1488710at2"/>
<keyword evidence="2" id="KW-0732">Signal</keyword>
<feature type="chain" id="PRO_5015746544" description="Sialate O-acetylesterase domain-containing protein" evidence="2">
    <location>
        <begin position="26"/>
        <end position="483"/>
    </location>
</feature>
<dbReference type="Gene3D" id="3.40.50.1110">
    <property type="entry name" value="SGNH hydrolase"/>
    <property type="match status" value="1"/>
</dbReference>
<gene>
    <name evidence="4" type="ORF">C5O19_06880</name>
</gene>
<accession>A0A2S7INR2</accession>
<dbReference type="SUPFAM" id="SSF52266">
    <property type="entry name" value="SGNH hydrolase"/>
    <property type="match status" value="1"/>
</dbReference>
<dbReference type="AlphaFoldDB" id="A0A2S7INR2"/>
<keyword evidence="1" id="KW-0378">Hydrolase</keyword>
<evidence type="ECO:0000256" key="2">
    <source>
        <dbReference type="SAM" id="SignalP"/>
    </source>
</evidence>
<evidence type="ECO:0000256" key="1">
    <source>
        <dbReference type="ARBA" id="ARBA00022801"/>
    </source>
</evidence>
<dbReference type="InterPro" id="IPR036514">
    <property type="entry name" value="SGNH_hydro_sf"/>
</dbReference>
<feature type="signal peptide" evidence="2">
    <location>
        <begin position="1"/>
        <end position="25"/>
    </location>
</feature>
<protein>
    <recommendedName>
        <fullName evidence="3">Sialate O-acetylesterase domain-containing protein</fullName>
    </recommendedName>
</protein>
<evidence type="ECO:0000313" key="4">
    <source>
        <dbReference type="EMBL" id="PQA59371.1"/>
    </source>
</evidence>
<organism evidence="4 5">
    <name type="scientific">Siphonobacter curvatus</name>
    <dbReference type="NCBI Taxonomy" id="2094562"/>
    <lineage>
        <taxon>Bacteria</taxon>
        <taxon>Pseudomonadati</taxon>
        <taxon>Bacteroidota</taxon>
        <taxon>Cytophagia</taxon>
        <taxon>Cytophagales</taxon>
        <taxon>Cytophagaceae</taxon>
        <taxon>Siphonobacter</taxon>
    </lineage>
</organism>
<dbReference type="EMBL" id="PTRA01000001">
    <property type="protein sequence ID" value="PQA59371.1"/>
    <property type="molecule type" value="Genomic_DNA"/>
</dbReference>
<comment type="caution">
    <text evidence="4">The sequence shown here is derived from an EMBL/GenBank/DDBJ whole genome shotgun (WGS) entry which is preliminary data.</text>
</comment>
<keyword evidence="5" id="KW-1185">Reference proteome</keyword>
<name>A0A2S7INR2_9BACT</name>
<feature type="domain" description="Sialate O-acetylesterase" evidence="3">
    <location>
        <begin position="127"/>
        <end position="388"/>
    </location>
</feature>
<dbReference type="InterPro" id="IPR005181">
    <property type="entry name" value="SASA"/>
</dbReference>
<evidence type="ECO:0000313" key="5">
    <source>
        <dbReference type="Proteomes" id="UP000239590"/>
    </source>
</evidence>
<evidence type="ECO:0000259" key="3">
    <source>
        <dbReference type="Pfam" id="PF03629"/>
    </source>
</evidence>
<dbReference type="Proteomes" id="UP000239590">
    <property type="component" value="Unassembled WGS sequence"/>
</dbReference>
<reference evidence="5" key="1">
    <citation type="submission" date="2018-02" db="EMBL/GenBank/DDBJ databases">
        <title>Genome sequencing of Solimonas sp. HR-BB.</title>
        <authorList>
            <person name="Lee Y."/>
            <person name="Jeon C.O."/>
        </authorList>
    </citation>
    <scope>NUCLEOTIDE SEQUENCE [LARGE SCALE GENOMIC DNA]</scope>
    <source>
        <strain evidence="5">HR-U</strain>
    </source>
</reference>